<dbReference type="PANTHER" id="PTHR11890:SF3">
    <property type="entry name" value="INTERLEUKIN-1 RECEPTOR TYPE 2"/>
    <property type="match status" value="1"/>
</dbReference>
<dbReference type="PRINTS" id="PR01536">
    <property type="entry name" value="INTRLKN1R12F"/>
</dbReference>
<dbReference type="Ensembl" id="ENSPSTT00000002742.1">
    <property type="protein sequence ID" value="ENSPSTP00000002611.1"/>
    <property type="gene ID" value="ENSPSTG00000001948.1"/>
</dbReference>
<dbReference type="InterPro" id="IPR013783">
    <property type="entry name" value="Ig-like_fold"/>
</dbReference>
<dbReference type="GO" id="GO:0004908">
    <property type="term" value="F:interleukin-1 receptor activity"/>
    <property type="evidence" value="ECO:0007669"/>
    <property type="project" value="InterPro"/>
</dbReference>
<evidence type="ECO:0000256" key="5">
    <source>
        <dbReference type="ARBA" id="ARBA00023180"/>
    </source>
</evidence>
<keyword evidence="8" id="KW-1185">Reference proteome</keyword>
<evidence type="ECO:0000313" key="8">
    <source>
        <dbReference type="Proteomes" id="UP000694428"/>
    </source>
</evidence>
<evidence type="ECO:0008006" key="9">
    <source>
        <dbReference type="Google" id="ProtNLM"/>
    </source>
</evidence>
<organism evidence="7 8">
    <name type="scientific">Pavo cristatus</name>
    <name type="common">Indian peafowl</name>
    <name type="synonym">Blue peafowl</name>
    <dbReference type="NCBI Taxonomy" id="9049"/>
    <lineage>
        <taxon>Eukaryota</taxon>
        <taxon>Metazoa</taxon>
        <taxon>Chordata</taxon>
        <taxon>Craniata</taxon>
        <taxon>Vertebrata</taxon>
        <taxon>Euteleostomi</taxon>
        <taxon>Archelosauria</taxon>
        <taxon>Archosauria</taxon>
        <taxon>Dinosauria</taxon>
        <taxon>Saurischia</taxon>
        <taxon>Theropoda</taxon>
        <taxon>Coelurosauria</taxon>
        <taxon>Aves</taxon>
        <taxon>Neognathae</taxon>
        <taxon>Galloanserae</taxon>
        <taxon>Galliformes</taxon>
        <taxon>Phasianidae</taxon>
        <taxon>Phasianinae</taxon>
        <taxon>Pavo</taxon>
    </lineage>
</organism>
<dbReference type="GO" id="GO:0019966">
    <property type="term" value="F:interleukin-1 binding"/>
    <property type="evidence" value="ECO:0007669"/>
    <property type="project" value="TreeGrafter"/>
</dbReference>
<dbReference type="InterPro" id="IPR004074">
    <property type="entry name" value="IL-1_rcpt_I/II-typ"/>
</dbReference>
<proteinExistence type="inferred from homology"/>
<keyword evidence="3" id="KW-0677">Repeat</keyword>
<protein>
    <recommendedName>
        <fullName evidence="9">Ig-like domain-containing protein</fullName>
    </recommendedName>
</protein>
<evidence type="ECO:0000256" key="2">
    <source>
        <dbReference type="ARBA" id="ARBA00022729"/>
    </source>
</evidence>
<dbReference type="Proteomes" id="UP000694428">
    <property type="component" value="Unplaced"/>
</dbReference>
<keyword evidence="4" id="KW-1015">Disulfide bond</keyword>
<dbReference type="AlphaFoldDB" id="A0A8C9ELU2"/>
<evidence type="ECO:0000313" key="7">
    <source>
        <dbReference type="Ensembl" id="ENSPSTP00000002611.1"/>
    </source>
</evidence>
<dbReference type="PANTHER" id="PTHR11890">
    <property type="entry name" value="INTERLEUKIN-1 RECEPTOR FAMILY MEMBER"/>
    <property type="match status" value="1"/>
</dbReference>
<dbReference type="InterPro" id="IPR036179">
    <property type="entry name" value="Ig-like_dom_sf"/>
</dbReference>
<dbReference type="InterPro" id="IPR015621">
    <property type="entry name" value="IL-1_rcpt_fam"/>
</dbReference>
<keyword evidence="6" id="KW-0393">Immunoglobulin domain</keyword>
<evidence type="ECO:0000256" key="1">
    <source>
        <dbReference type="ARBA" id="ARBA00009752"/>
    </source>
</evidence>
<dbReference type="Gene3D" id="2.60.40.10">
    <property type="entry name" value="Immunoglobulins"/>
    <property type="match status" value="2"/>
</dbReference>
<evidence type="ECO:0000256" key="3">
    <source>
        <dbReference type="ARBA" id="ARBA00022737"/>
    </source>
</evidence>
<reference evidence="7" key="2">
    <citation type="submission" date="2025-09" db="UniProtKB">
        <authorList>
            <consortium name="Ensembl"/>
        </authorList>
    </citation>
    <scope>IDENTIFICATION</scope>
</reference>
<name>A0A8C9ELU2_PAVCR</name>
<comment type="similarity">
    <text evidence="1">Belongs to the interleukin-1 receptor family.</text>
</comment>
<keyword evidence="2" id="KW-0732">Signal</keyword>
<dbReference type="SUPFAM" id="SSF48726">
    <property type="entry name" value="Immunoglobulin"/>
    <property type="match status" value="1"/>
</dbReference>
<reference evidence="7" key="1">
    <citation type="submission" date="2025-08" db="UniProtKB">
        <authorList>
            <consortium name="Ensembl"/>
        </authorList>
    </citation>
    <scope>IDENTIFICATION</scope>
</reference>
<accession>A0A8C9ELU2</accession>
<evidence type="ECO:0000256" key="6">
    <source>
        <dbReference type="ARBA" id="ARBA00023319"/>
    </source>
</evidence>
<evidence type="ECO:0000256" key="4">
    <source>
        <dbReference type="ARBA" id="ARBA00023157"/>
    </source>
</evidence>
<sequence length="264" mass="30386">VQVAVLYTSYNTSELFGEEYVFIELALWWESEASYSLFFTSVLPTDSGYYTCKMAFPYEGVTYEITRTIELQTVGKYCPLSTLKKMTLPCKVFAGPNSNIYTDVEWLANDTTIDVVYKQNRVMEGERQEITENGENFIVVPLIFKSVEQVDFYTDFKCLAQNRYGSQFNYLSWRETGCNCYTYSKSKLQLKYFMLSDLILGIQPPRAGKSHVYTKGLNCKFSSSIVFQYFPPTLINISQSTESIDLFLSEAVSPAERLICRHPF</sequence>
<keyword evidence="5" id="KW-0325">Glycoprotein</keyword>